<evidence type="ECO:0000259" key="1">
    <source>
        <dbReference type="Pfam" id="PF07238"/>
    </source>
</evidence>
<dbReference type="KEGG" id="mhey:H2LOC_011400"/>
<dbReference type="Gene3D" id="2.40.10.220">
    <property type="entry name" value="predicted glycosyltransferase like domains"/>
    <property type="match status" value="1"/>
</dbReference>
<keyword evidence="3" id="KW-1185">Reference proteome</keyword>
<evidence type="ECO:0000313" key="2">
    <source>
        <dbReference type="EMBL" id="QGM46253.1"/>
    </source>
</evidence>
<dbReference type="Proteomes" id="UP000309061">
    <property type="component" value="Chromosome"/>
</dbReference>
<dbReference type="InterPro" id="IPR009875">
    <property type="entry name" value="PilZ_domain"/>
</dbReference>
<sequence length="208" mass="22706">MTKQPKSEFEGCKPLFVLSDSRRFQRVEISLPGRCIFSSGSEHPCRTVDISPGGMRLSALASPRRGETVLADIDDLGRFEGSVIRILHDGFAMTLRVPAAEREALAAKLTWHANQRALDIPDDRSHGRLVPVNQYAVMRTPDGCEHTVRISDLSASGVAVETSAPVRVGLHVLIGETEVTVLRVFEEGFAGLFLSPFAPGEINENTIL</sequence>
<dbReference type="OrthoDB" id="9798164at2"/>
<organism evidence="2 3">
    <name type="scientific">Methylocystis heyeri</name>
    <dbReference type="NCBI Taxonomy" id="391905"/>
    <lineage>
        <taxon>Bacteria</taxon>
        <taxon>Pseudomonadati</taxon>
        <taxon>Pseudomonadota</taxon>
        <taxon>Alphaproteobacteria</taxon>
        <taxon>Hyphomicrobiales</taxon>
        <taxon>Methylocystaceae</taxon>
        <taxon>Methylocystis</taxon>
    </lineage>
</organism>
<protein>
    <submittedName>
        <fullName evidence="2">PilZ domain-containing protein</fullName>
    </submittedName>
</protein>
<dbReference type="Pfam" id="PF07238">
    <property type="entry name" value="PilZ"/>
    <property type="match status" value="1"/>
</dbReference>
<dbReference type="GO" id="GO:0035438">
    <property type="term" value="F:cyclic-di-GMP binding"/>
    <property type="evidence" value="ECO:0007669"/>
    <property type="project" value="InterPro"/>
</dbReference>
<proteinExistence type="predicted"/>
<feature type="domain" description="PilZ" evidence="1">
    <location>
        <begin position="21"/>
        <end position="107"/>
    </location>
</feature>
<accession>A0A6B8KIA1</accession>
<gene>
    <name evidence="2" type="ORF">H2LOC_011400</name>
</gene>
<dbReference type="AlphaFoldDB" id="A0A6B8KIA1"/>
<dbReference type="RefSeq" id="WP_136496505.1">
    <property type="nucleotide sequence ID" value="NZ_CP046052.1"/>
</dbReference>
<evidence type="ECO:0000313" key="3">
    <source>
        <dbReference type="Proteomes" id="UP000309061"/>
    </source>
</evidence>
<dbReference type="SUPFAM" id="SSF141371">
    <property type="entry name" value="PilZ domain-like"/>
    <property type="match status" value="1"/>
</dbReference>
<reference evidence="2 3" key="1">
    <citation type="submission" date="2019-11" db="EMBL/GenBank/DDBJ databases">
        <title>The genome sequence of Methylocystis heyeri.</title>
        <authorList>
            <person name="Oshkin I.Y."/>
            <person name="Miroshnikov K."/>
            <person name="Dedysh S.N."/>
        </authorList>
    </citation>
    <scope>NUCLEOTIDE SEQUENCE [LARGE SCALE GENOMIC DNA]</scope>
    <source>
        <strain evidence="2 3">H2</strain>
    </source>
</reference>
<dbReference type="EMBL" id="CP046052">
    <property type="protein sequence ID" value="QGM46253.1"/>
    <property type="molecule type" value="Genomic_DNA"/>
</dbReference>
<name>A0A6B8KIA1_9HYPH</name>